<dbReference type="EMBL" id="BKCP01009959">
    <property type="protein sequence ID" value="GER51820.1"/>
    <property type="molecule type" value="Genomic_DNA"/>
</dbReference>
<dbReference type="InterPro" id="IPR058594">
    <property type="entry name" value="PB1-like_dom_pln"/>
</dbReference>
<feature type="compositionally biased region" description="Acidic residues" evidence="1">
    <location>
        <begin position="155"/>
        <end position="166"/>
    </location>
</feature>
<evidence type="ECO:0000259" key="2">
    <source>
        <dbReference type="Pfam" id="PF26130"/>
    </source>
</evidence>
<dbReference type="OrthoDB" id="912669at2759"/>
<feature type="region of interest" description="Disordered" evidence="1">
    <location>
        <begin position="192"/>
        <end position="214"/>
    </location>
</feature>
<protein>
    <recommendedName>
        <fullName evidence="2">PB1-like domain-containing protein</fullName>
    </recommendedName>
</protein>
<accession>A0A5A7R3B9</accession>
<sequence>MEKELPPVVRDFRASAMGKKQIRDSTEYFGGNFKSVYGLDTDRFGYFDLVEEVEKLGVKGFDKIMYQDPEKLGYAGMKEIVDDNGVMEMINTGHKLRSVMQIYVAASNKDDGDGVNVVHNASEGSNSANRLVEGDGDVNVGDNATGDEHPYSDANIDDDDDDDDANEGDKELEMWLCALMRIVMMNFPVGVNSSDDDLTDEEHASDDDEYLEAR</sequence>
<gene>
    <name evidence="3" type="ORF">STAS_29239</name>
</gene>
<dbReference type="Pfam" id="PF26130">
    <property type="entry name" value="PB1-like"/>
    <property type="match status" value="1"/>
</dbReference>
<proteinExistence type="predicted"/>
<evidence type="ECO:0000313" key="4">
    <source>
        <dbReference type="Proteomes" id="UP000325081"/>
    </source>
</evidence>
<comment type="caution">
    <text evidence="3">The sequence shown here is derived from an EMBL/GenBank/DDBJ whole genome shotgun (WGS) entry which is preliminary data.</text>
</comment>
<evidence type="ECO:0000313" key="3">
    <source>
        <dbReference type="EMBL" id="GER51820.1"/>
    </source>
</evidence>
<keyword evidence="4" id="KW-1185">Reference proteome</keyword>
<reference evidence="4" key="1">
    <citation type="journal article" date="2019" name="Curr. Biol.">
        <title>Genome Sequence of Striga asiatica Provides Insight into the Evolution of Plant Parasitism.</title>
        <authorList>
            <person name="Yoshida S."/>
            <person name="Kim S."/>
            <person name="Wafula E.K."/>
            <person name="Tanskanen J."/>
            <person name="Kim Y.M."/>
            <person name="Honaas L."/>
            <person name="Yang Z."/>
            <person name="Spallek T."/>
            <person name="Conn C.E."/>
            <person name="Ichihashi Y."/>
            <person name="Cheong K."/>
            <person name="Cui S."/>
            <person name="Der J.P."/>
            <person name="Gundlach H."/>
            <person name="Jiao Y."/>
            <person name="Hori C."/>
            <person name="Ishida J.K."/>
            <person name="Kasahara H."/>
            <person name="Kiba T."/>
            <person name="Kim M.S."/>
            <person name="Koo N."/>
            <person name="Laohavisit A."/>
            <person name="Lee Y.H."/>
            <person name="Lumba S."/>
            <person name="McCourt P."/>
            <person name="Mortimer J.C."/>
            <person name="Mutuku J.M."/>
            <person name="Nomura T."/>
            <person name="Sasaki-Sekimoto Y."/>
            <person name="Seto Y."/>
            <person name="Wang Y."/>
            <person name="Wakatake T."/>
            <person name="Sakakibara H."/>
            <person name="Demura T."/>
            <person name="Yamaguchi S."/>
            <person name="Yoneyama K."/>
            <person name="Manabe R.I."/>
            <person name="Nelson D.C."/>
            <person name="Schulman A.H."/>
            <person name="Timko M.P."/>
            <person name="dePamphilis C.W."/>
            <person name="Choi D."/>
            <person name="Shirasu K."/>
        </authorList>
    </citation>
    <scope>NUCLEOTIDE SEQUENCE [LARGE SCALE GENOMIC DNA]</scope>
    <source>
        <strain evidence="4">cv. UVA1</strain>
    </source>
</reference>
<feature type="region of interest" description="Disordered" evidence="1">
    <location>
        <begin position="113"/>
        <end position="167"/>
    </location>
</feature>
<dbReference type="Proteomes" id="UP000325081">
    <property type="component" value="Unassembled WGS sequence"/>
</dbReference>
<name>A0A5A7R3B9_STRAF</name>
<feature type="compositionally biased region" description="Acidic residues" evidence="1">
    <location>
        <begin position="194"/>
        <end position="214"/>
    </location>
</feature>
<feature type="domain" description="PB1-like" evidence="2">
    <location>
        <begin position="24"/>
        <end position="104"/>
    </location>
</feature>
<evidence type="ECO:0000256" key="1">
    <source>
        <dbReference type="SAM" id="MobiDB-lite"/>
    </source>
</evidence>
<organism evidence="3 4">
    <name type="scientific">Striga asiatica</name>
    <name type="common">Asiatic witchweed</name>
    <name type="synonym">Buchnera asiatica</name>
    <dbReference type="NCBI Taxonomy" id="4170"/>
    <lineage>
        <taxon>Eukaryota</taxon>
        <taxon>Viridiplantae</taxon>
        <taxon>Streptophyta</taxon>
        <taxon>Embryophyta</taxon>
        <taxon>Tracheophyta</taxon>
        <taxon>Spermatophyta</taxon>
        <taxon>Magnoliopsida</taxon>
        <taxon>eudicotyledons</taxon>
        <taxon>Gunneridae</taxon>
        <taxon>Pentapetalae</taxon>
        <taxon>asterids</taxon>
        <taxon>lamiids</taxon>
        <taxon>Lamiales</taxon>
        <taxon>Orobanchaceae</taxon>
        <taxon>Buchnereae</taxon>
        <taxon>Striga</taxon>
    </lineage>
</organism>
<dbReference type="AlphaFoldDB" id="A0A5A7R3B9"/>